<sequence>MFLRICYNPFINSITSYSYLLFPVSFVGYYNQYNSLSKCSYQHSRPNTFDLNICNITKDNPNWDPN</sequence>
<dbReference type="EMBL" id="GGEC01062856">
    <property type="protein sequence ID" value="MBX43340.1"/>
    <property type="molecule type" value="Transcribed_RNA"/>
</dbReference>
<organism evidence="1">
    <name type="scientific">Rhizophora mucronata</name>
    <name type="common">Asiatic mangrove</name>
    <dbReference type="NCBI Taxonomy" id="61149"/>
    <lineage>
        <taxon>Eukaryota</taxon>
        <taxon>Viridiplantae</taxon>
        <taxon>Streptophyta</taxon>
        <taxon>Embryophyta</taxon>
        <taxon>Tracheophyta</taxon>
        <taxon>Spermatophyta</taxon>
        <taxon>Magnoliopsida</taxon>
        <taxon>eudicotyledons</taxon>
        <taxon>Gunneridae</taxon>
        <taxon>Pentapetalae</taxon>
        <taxon>rosids</taxon>
        <taxon>fabids</taxon>
        <taxon>Malpighiales</taxon>
        <taxon>Rhizophoraceae</taxon>
        <taxon>Rhizophora</taxon>
    </lineage>
</organism>
<reference evidence="1" key="1">
    <citation type="submission" date="2018-02" db="EMBL/GenBank/DDBJ databases">
        <title>Rhizophora mucronata_Transcriptome.</title>
        <authorList>
            <person name="Meera S.P."/>
            <person name="Sreeshan A."/>
            <person name="Augustine A."/>
        </authorList>
    </citation>
    <scope>NUCLEOTIDE SEQUENCE</scope>
    <source>
        <tissue evidence="1">Leaf</tissue>
    </source>
</reference>
<proteinExistence type="predicted"/>
<dbReference type="AlphaFoldDB" id="A0A2P2NLQ8"/>
<protein>
    <submittedName>
        <fullName evidence="1">Uncharacterized protein</fullName>
    </submittedName>
</protein>
<evidence type="ECO:0000313" key="1">
    <source>
        <dbReference type="EMBL" id="MBX43340.1"/>
    </source>
</evidence>
<accession>A0A2P2NLQ8</accession>
<name>A0A2P2NLQ8_RHIMU</name>